<organism evidence="2 3">
    <name type="scientific">Diversispora epigaea</name>
    <dbReference type="NCBI Taxonomy" id="1348612"/>
    <lineage>
        <taxon>Eukaryota</taxon>
        <taxon>Fungi</taxon>
        <taxon>Fungi incertae sedis</taxon>
        <taxon>Mucoromycota</taxon>
        <taxon>Glomeromycotina</taxon>
        <taxon>Glomeromycetes</taxon>
        <taxon>Diversisporales</taxon>
        <taxon>Diversisporaceae</taxon>
        <taxon>Diversispora</taxon>
    </lineage>
</organism>
<dbReference type="InterPro" id="IPR025487">
    <property type="entry name" value="DUF4379"/>
</dbReference>
<dbReference type="OrthoDB" id="2419021at2759"/>
<name>A0A397IRJ6_9GLOM</name>
<reference evidence="2 3" key="1">
    <citation type="submission" date="2018-08" db="EMBL/GenBank/DDBJ databases">
        <title>Genome and evolution of the arbuscular mycorrhizal fungus Diversispora epigaea (formerly Glomus versiforme) and its bacterial endosymbionts.</title>
        <authorList>
            <person name="Sun X."/>
            <person name="Fei Z."/>
            <person name="Harrison M."/>
        </authorList>
    </citation>
    <scope>NUCLEOTIDE SEQUENCE [LARGE SCALE GENOMIC DNA]</scope>
    <source>
        <strain evidence="2 3">IT104</strain>
    </source>
</reference>
<protein>
    <recommendedName>
        <fullName evidence="1">Treble clef zinc finger domain-containing protein</fullName>
    </recommendedName>
</protein>
<feature type="domain" description="Treble clef zinc finger" evidence="1">
    <location>
        <begin position="21"/>
        <end position="74"/>
    </location>
</feature>
<dbReference type="EMBL" id="PQFF01000170">
    <property type="protein sequence ID" value="RHZ77422.1"/>
    <property type="molecule type" value="Genomic_DNA"/>
</dbReference>
<evidence type="ECO:0000313" key="3">
    <source>
        <dbReference type="Proteomes" id="UP000266861"/>
    </source>
</evidence>
<gene>
    <name evidence="2" type="ORF">Glove_180g52</name>
</gene>
<accession>A0A397IRJ6</accession>
<proteinExistence type="predicted"/>
<dbReference type="Pfam" id="PF14311">
    <property type="entry name" value="DUF4379"/>
    <property type="match status" value="1"/>
</dbReference>
<dbReference type="AlphaFoldDB" id="A0A397IRJ6"/>
<keyword evidence="3" id="KW-1185">Reference proteome</keyword>
<evidence type="ECO:0000259" key="1">
    <source>
        <dbReference type="Pfam" id="PF14311"/>
    </source>
</evidence>
<dbReference type="Proteomes" id="UP000266861">
    <property type="component" value="Unassembled WGS sequence"/>
</dbReference>
<comment type="caution">
    <text evidence="2">The sequence shown here is derived from an EMBL/GenBank/DDBJ whole genome shotgun (WGS) entry which is preliminary data.</text>
</comment>
<sequence>MTKKFSLSDALKIVESRGGKLAKELAYTRNGKCISENYINSNSRLLWECENGHQFRTSLALVKNRGCWCPECRKLGLEFAQDLAYKKGGICLSNSYRNKLSPLLWSYSKGHSWYALIGNIKRGTWCPHCCNESKRLGIEHVKELARSKNGECLSNIYINYKTYLLWRCDKKHIWYSTLGSRKFVSKYLGLPSKIRRSDFLKTLESPAGLELDIYYPQGDPNNFSKQQERDQLKKKLCEDNSDMLGITKTHM</sequence>
<evidence type="ECO:0000313" key="2">
    <source>
        <dbReference type="EMBL" id="RHZ77422.1"/>
    </source>
</evidence>